<dbReference type="InterPro" id="IPR009210">
    <property type="entry name" value="ASCC1"/>
</dbReference>
<dbReference type="AlphaFoldDB" id="A0A6J1LA24"/>
<dbReference type="PROSITE" id="PS50084">
    <property type="entry name" value="KH_TYPE_1"/>
    <property type="match status" value="1"/>
</dbReference>
<dbReference type="PIRSF" id="PIRSF027019">
    <property type="entry name" value="Euk_LigT"/>
    <property type="match status" value="1"/>
</dbReference>
<organism evidence="4 5">
    <name type="scientific">Drosophila hydei</name>
    <name type="common">Fruit fly</name>
    <dbReference type="NCBI Taxonomy" id="7224"/>
    <lineage>
        <taxon>Eukaryota</taxon>
        <taxon>Metazoa</taxon>
        <taxon>Ecdysozoa</taxon>
        <taxon>Arthropoda</taxon>
        <taxon>Hexapoda</taxon>
        <taxon>Insecta</taxon>
        <taxon>Pterygota</taxon>
        <taxon>Neoptera</taxon>
        <taxon>Endopterygota</taxon>
        <taxon>Diptera</taxon>
        <taxon>Brachycera</taxon>
        <taxon>Muscomorpha</taxon>
        <taxon>Ephydroidea</taxon>
        <taxon>Drosophilidae</taxon>
        <taxon>Drosophila</taxon>
    </lineage>
</organism>
<dbReference type="Gene3D" id="3.30.1370.10">
    <property type="entry name" value="K Homology domain, type 1"/>
    <property type="match status" value="1"/>
</dbReference>
<dbReference type="KEGG" id="dhe:111593942"/>
<feature type="domain" description="K Homology" evidence="3">
    <location>
        <begin position="70"/>
        <end position="139"/>
    </location>
</feature>
<evidence type="ECO:0000313" key="5">
    <source>
        <dbReference type="RefSeq" id="XP_023162798.2"/>
    </source>
</evidence>
<dbReference type="GO" id="GO:0006307">
    <property type="term" value="P:DNA alkylation repair"/>
    <property type="evidence" value="ECO:0007669"/>
    <property type="project" value="InterPro"/>
</dbReference>
<dbReference type="GO" id="GO:0006355">
    <property type="term" value="P:regulation of DNA-templated transcription"/>
    <property type="evidence" value="ECO:0007669"/>
    <property type="project" value="TreeGrafter"/>
</dbReference>
<dbReference type="SMART" id="SM00322">
    <property type="entry name" value="KH"/>
    <property type="match status" value="1"/>
</dbReference>
<dbReference type="PANTHER" id="PTHR13360">
    <property type="entry name" value="ACTIVATING SIGNAL COINTEGRATOR 1 COMPLEX SUBUNIT 1"/>
    <property type="match status" value="1"/>
</dbReference>
<gene>
    <name evidence="5" type="primary">LOC111593942</name>
</gene>
<evidence type="ECO:0000313" key="4">
    <source>
        <dbReference type="Proteomes" id="UP000504633"/>
    </source>
</evidence>
<proteinExistence type="predicted"/>
<dbReference type="Proteomes" id="UP000504633">
    <property type="component" value="Unplaced"/>
</dbReference>
<dbReference type="OMA" id="CLAHFQT"/>
<dbReference type="InterPro" id="IPR004087">
    <property type="entry name" value="KH_dom"/>
</dbReference>
<dbReference type="RefSeq" id="XP_023162798.2">
    <property type="nucleotide sequence ID" value="XM_023307030.2"/>
</dbReference>
<sequence>MSRKVLAPSTQRMSNNRNYRVNTVHEDFGGSKWNAANEKNSKGYQEPDLYADDDFEDDSAESDIEQLSNGNYKLALHVPKSFYGGLIGLKGSTKRRIETETQTEIYVPRQNEASNDLLIQSNDRKNVCAALRKIRLLVDSLRKRMRPTHFLAVPLNTGEVQKRFIELKQSILDAQLPGIDEELFTSERCIHLTLGIYVLLDDAERKKATKELETCRQYLADLNTPFVLNIKGLEIMNDDPSATRVLYAHVESPEVQEFADKCLKHFQGTGLCAADNIERDSIKLHVTVLNARHRKEKLNKNDLNSFDAREILKRFGDFDFGTALCNEVKMCVLNSSKDVDDFYKITSTLQF</sequence>
<dbReference type="InterPro" id="IPR019510">
    <property type="entry name" value="AKAP7-like_phosphoesterase"/>
</dbReference>
<dbReference type="GO" id="GO:0003723">
    <property type="term" value="F:RNA binding"/>
    <property type="evidence" value="ECO:0007669"/>
    <property type="project" value="UniProtKB-UniRule"/>
</dbReference>
<keyword evidence="4" id="KW-1185">Reference proteome</keyword>
<feature type="region of interest" description="Disordered" evidence="2">
    <location>
        <begin position="1"/>
        <end position="55"/>
    </location>
</feature>
<dbReference type="InterPro" id="IPR036612">
    <property type="entry name" value="KH_dom_type_1_sf"/>
</dbReference>
<protein>
    <submittedName>
        <fullName evidence="5">Activating signal cointegrator 1 complex subunit 1</fullName>
    </submittedName>
</protein>
<dbReference type="InterPro" id="IPR009097">
    <property type="entry name" value="Cyclic_Pdiesterase"/>
</dbReference>
<dbReference type="Pfam" id="PF00013">
    <property type="entry name" value="KH_1"/>
    <property type="match status" value="1"/>
</dbReference>
<accession>A0A6J1LA24</accession>
<dbReference type="InterPro" id="IPR047538">
    <property type="entry name" value="KH-I_ASCC1"/>
</dbReference>
<dbReference type="Gene3D" id="3.90.1140.10">
    <property type="entry name" value="Cyclic phosphodiesterase"/>
    <property type="match status" value="1"/>
</dbReference>
<feature type="compositionally biased region" description="Polar residues" evidence="2">
    <location>
        <begin position="8"/>
        <end position="21"/>
    </location>
</feature>
<dbReference type="SUPFAM" id="SSF55144">
    <property type="entry name" value="LigT-like"/>
    <property type="match status" value="1"/>
</dbReference>
<dbReference type="GO" id="GO:0005634">
    <property type="term" value="C:nucleus"/>
    <property type="evidence" value="ECO:0007669"/>
    <property type="project" value="TreeGrafter"/>
</dbReference>
<reference evidence="5" key="1">
    <citation type="submission" date="2025-08" db="UniProtKB">
        <authorList>
            <consortium name="RefSeq"/>
        </authorList>
    </citation>
    <scope>IDENTIFICATION</scope>
    <source>
        <strain evidence="5">15085-1641.00</strain>
        <tissue evidence="5">Whole body</tissue>
    </source>
</reference>
<dbReference type="SUPFAM" id="SSF54791">
    <property type="entry name" value="Eukaryotic type KH-domain (KH-domain type I)"/>
    <property type="match status" value="1"/>
</dbReference>
<evidence type="ECO:0000256" key="1">
    <source>
        <dbReference type="PROSITE-ProRule" id="PRU00117"/>
    </source>
</evidence>
<evidence type="ECO:0000256" key="2">
    <source>
        <dbReference type="SAM" id="MobiDB-lite"/>
    </source>
</evidence>
<name>A0A6J1LA24_DROHY</name>
<dbReference type="PANTHER" id="PTHR13360:SF1">
    <property type="entry name" value="ACTIVATING SIGNAL COINTEGRATOR 1 COMPLEX SUBUNIT 1"/>
    <property type="match status" value="1"/>
</dbReference>
<dbReference type="GeneID" id="111593942"/>
<dbReference type="OrthoDB" id="277832at2759"/>
<evidence type="ECO:0000259" key="3">
    <source>
        <dbReference type="SMART" id="SM00322"/>
    </source>
</evidence>
<dbReference type="Pfam" id="PF10469">
    <property type="entry name" value="AKAP7_NLS"/>
    <property type="match status" value="1"/>
</dbReference>
<dbReference type="CDD" id="cd22419">
    <property type="entry name" value="KH-I_ASCC1"/>
    <property type="match status" value="1"/>
</dbReference>
<dbReference type="InterPro" id="IPR004088">
    <property type="entry name" value="KH_dom_type_1"/>
</dbReference>
<keyword evidence="1" id="KW-0694">RNA-binding</keyword>